<comment type="caution">
    <text evidence="1">The sequence shown here is derived from an EMBL/GenBank/DDBJ whole genome shotgun (WGS) entry which is preliminary data.</text>
</comment>
<evidence type="ECO:0000313" key="1">
    <source>
        <dbReference type="EMBL" id="CAG8587201.1"/>
    </source>
</evidence>
<reference evidence="1 2" key="1">
    <citation type="submission" date="2021-06" db="EMBL/GenBank/DDBJ databases">
        <authorList>
            <person name="Kallberg Y."/>
            <person name="Tangrot J."/>
            <person name="Rosling A."/>
        </authorList>
    </citation>
    <scope>NUCLEOTIDE SEQUENCE [LARGE SCALE GENOMIC DNA]</scope>
    <source>
        <strain evidence="1 2">120-4 pot B 10/14</strain>
    </source>
</reference>
<organism evidence="1 2">
    <name type="scientific">Gigaspora margarita</name>
    <dbReference type="NCBI Taxonomy" id="4874"/>
    <lineage>
        <taxon>Eukaryota</taxon>
        <taxon>Fungi</taxon>
        <taxon>Fungi incertae sedis</taxon>
        <taxon>Mucoromycota</taxon>
        <taxon>Glomeromycotina</taxon>
        <taxon>Glomeromycetes</taxon>
        <taxon>Diversisporales</taxon>
        <taxon>Gigasporaceae</taxon>
        <taxon>Gigaspora</taxon>
    </lineage>
</organism>
<dbReference type="EMBL" id="CAJVQB010002784">
    <property type="protein sequence ID" value="CAG8587201.1"/>
    <property type="molecule type" value="Genomic_DNA"/>
</dbReference>
<name>A0ABN7UFY3_GIGMA</name>
<sequence length="106" mass="12038">MPHQTACDILDVNQLNAMAQIHSYYITNASELNYINQGLSDEELENTIADVIYVMFIETDLFNNEDDEKGLENLSSNINVDNSFSNIDIMLENNIDITSVLDNLDF</sequence>
<protein>
    <submittedName>
        <fullName evidence="1">7064_t:CDS:1</fullName>
    </submittedName>
</protein>
<accession>A0ABN7UFY3</accession>
<dbReference type="Proteomes" id="UP000789901">
    <property type="component" value="Unassembled WGS sequence"/>
</dbReference>
<gene>
    <name evidence="1" type="ORF">GMARGA_LOCUS6233</name>
</gene>
<proteinExistence type="predicted"/>
<evidence type="ECO:0000313" key="2">
    <source>
        <dbReference type="Proteomes" id="UP000789901"/>
    </source>
</evidence>
<keyword evidence="2" id="KW-1185">Reference proteome</keyword>